<evidence type="ECO:0000256" key="2">
    <source>
        <dbReference type="SAM" id="SignalP"/>
    </source>
</evidence>
<gene>
    <name evidence="4" type="ORF">PR001_g30697</name>
    <name evidence="3" type="ORF">PR002_g30539</name>
</gene>
<proteinExistence type="predicted"/>
<dbReference type="EMBL" id="QXFU01007025">
    <property type="protein sequence ID" value="KAE8959441.1"/>
    <property type="molecule type" value="Genomic_DNA"/>
</dbReference>
<name>A0A6A3GLX4_9STRA</name>
<keyword evidence="1" id="KW-0472">Membrane</keyword>
<dbReference type="Proteomes" id="UP000435112">
    <property type="component" value="Unassembled WGS sequence"/>
</dbReference>
<feature type="signal peptide" evidence="2">
    <location>
        <begin position="1"/>
        <end position="22"/>
    </location>
</feature>
<accession>A0A6A3GLX4</accession>
<keyword evidence="2" id="KW-0732">Signal</keyword>
<dbReference type="Proteomes" id="UP000429607">
    <property type="component" value="Unassembled WGS sequence"/>
</dbReference>
<evidence type="ECO:0000313" key="3">
    <source>
        <dbReference type="EMBL" id="KAE8959441.1"/>
    </source>
</evidence>
<evidence type="ECO:0000313" key="5">
    <source>
        <dbReference type="Proteomes" id="UP000429607"/>
    </source>
</evidence>
<protein>
    <recommendedName>
        <fullName evidence="7">Secreted protein</fullName>
    </recommendedName>
</protein>
<dbReference type="AlphaFoldDB" id="A0A6A3GLX4"/>
<evidence type="ECO:0000313" key="4">
    <source>
        <dbReference type="EMBL" id="KAE8959485.1"/>
    </source>
</evidence>
<evidence type="ECO:0000256" key="1">
    <source>
        <dbReference type="SAM" id="Phobius"/>
    </source>
</evidence>
<dbReference type="EMBL" id="QXFV01007151">
    <property type="protein sequence ID" value="KAE8959485.1"/>
    <property type="molecule type" value="Genomic_DNA"/>
</dbReference>
<organism evidence="4 5">
    <name type="scientific">Phytophthora rubi</name>
    <dbReference type="NCBI Taxonomy" id="129364"/>
    <lineage>
        <taxon>Eukaryota</taxon>
        <taxon>Sar</taxon>
        <taxon>Stramenopiles</taxon>
        <taxon>Oomycota</taxon>
        <taxon>Peronosporomycetes</taxon>
        <taxon>Peronosporales</taxon>
        <taxon>Peronosporaceae</taxon>
        <taxon>Phytophthora</taxon>
    </lineage>
</organism>
<sequence length="84" mass="9558">MTFVNAVLNLNLLLRSTAVVLAHQTCQQYQYICVVVVVVVNGCARFYVVICVDKKMYRFCVVHVNNVGSQQNQPVKQIAELKWV</sequence>
<keyword evidence="1" id="KW-0812">Transmembrane</keyword>
<feature type="chain" id="PRO_5036379565" description="Secreted protein" evidence="2">
    <location>
        <begin position="23"/>
        <end position="84"/>
    </location>
</feature>
<evidence type="ECO:0000313" key="6">
    <source>
        <dbReference type="Proteomes" id="UP000435112"/>
    </source>
</evidence>
<reference evidence="5 6" key="1">
    <citation type="submission" date="2018-09" db="EMBL/GenBank/DDBJ databases">
        <title>Genomic investigation of the strawberry pathogen Phytophthora fragariae indicates pathogenicity is determined by transcriptional variation in three key races.</title>
        <authorList>
            <person name="Adams T.M."/>
            <person name="Armitage A.D."/>
            <person name="Sobczyk M.K."/>
            <person name="Bates H.J."/>
            <person name="Dunwell J.M."/>
            <person name="Nellist C.F."/>
            <person name="Harrison R.J."/>
        </authorList>
    </citation>
    <scope>NUCLEOTIDE SEQUENCE [LARGE SCALE GENOMIC DNA]</scope>
    <source>
        <strain evidence="4 5">SCRP249</strain>
        <strain evidence="3 6">SCRP324</strain>
    </source>
</reference>
<comment type="caution">
    <text evidence="4">The sequence shown here is derived from an EMBL/GenBank/DDBJ whole genome shotgun (WGS) entry which is preliminary data.</text>
</comment>
<evidence type="ECO:0008006" key="7">
    <source>
        <dbReference type="Google" id="ProtNLM"/>
    </source>
</evidence>
<keyword evidence="1" id="KW-1133">Transmembrane helix</keyword>
<feature type="transmembrane region" description="Helical" evidence="1">
    <location>
        <begin position="29"/>
        <end position="48"/>
    </location>
</feature>